<dbReference type="NCBIfam" id="NF003802">
    <property type="entry name" value="PRK05388.1"/>
    <property type="match status" value="1"/>
</dbReference>
<evidence type="ECO:0000313" key="12">
    <source>
        <dbReference type="Proteomes" id="UP000007468"/>
    </source>
</evidence>
<gene>
    <name evidence="10 11" type="primary">argJ</name>
    <name evidence="11" type="ordered locus">HMPREF0389_01568</name>
</gene>
<comment type="similarity">
    <text evidence="1 10">Belongs to the ArgJ family.</text>
</comment>
<dbReference type="PATRIC" id="fig|546269.5.peg.765"/>
<keyword evidence="5 10" id="KW-0808">Transferase</keyword>
<evidence type="ECO:0000256" key="4">
    <source>
        <dbReference type="ARBA" id="ARBA00022605"/>
    </source>
</evidence>
<dbReference type="InterPro" id="IPR002813">
    <property type="entry name" value="Arg_biosynth_ArgJ"/>
</dbReference>
<dbReference type="EC" id="2.3.1.1" evidence="10"/>
<evidence type="ECO:0000256" key="10">
    <source>
        <dbReference type="HAMAP-Rule" id="MF_01106"/>
    </source>
</evidence>
<dbReference type="GO" id="GO:0004042">
    <property type="term" value="F:L-glutamate N-acetyltransferase activity"/>
    <property type="evidence" value="ECO:0007669"/>
    <property type="project" value="UniProtKB-UniRule"/>
</dbReference>
<dbReference type="RefSeq" id="WP_014262375.1">
    <property type="nucleotide sequence ID" value="NC_016630.1"/>
</dbReference>
<comment type="pathway">
    <text evidence="10">Amino-acid biosynthesis; L-arginine biosynthesis; N(2)-acetyl-L-ornithine from L-glutamate: step 1/4.</text>
</comment>
<dbReference type="Gene3D" id="3.10.20.340">
    <property type="entry name" value="ArgJ beta chain, C-terminal domain"/>
    <property type="match status" value="1"/>
</dbReference>
<keyword evidence="10" id="KW-0963">Cytoplasm</keyword>
<comment type="catalytic activity">
    <reaction evidence="9 10">
        <text>N(2)-acetyl-L-ornithine + L-glutamate = N-acetyl-L-glutamate + L-ornithine</text>
        <dbReference type="Rhea" id="RHEA:15349"/>
        <dbReference type="ChEBI" id="CHEBI:29985"/>
        <dbReference type="ChEBI" id="CHEBI:44337"/>
        <dbReference type="ChEBI" id="CHEBI:46911"/>
        <dbReference type="ChEBI" id="CHEBI:57805"/>
        <dbReference type="EC" id="2.3.1.35"/>
    </reaction>
</comment>
<evidence type="ECO:0000256" key="8">
    <source>
        <dbReference type="ARBA" id="ARBA00023315"/>
    </source>
</evidence>
<dbReference type="GO" id="GO:0004358">
    <property type="term" value="F:L-glutamate N-acetyltransferase activity, acting on acetyl-L-ornithine as donor"/>
    <property type="evidence" value="ECO:0007669"/>
    <property type="project" value="UniProtKB-UniRule"/>
</dbReference>
<dbReference type="KEGG" id="faa:HMPREF0389_01568"/>
<feature type="binding site" evidence="10">
    <location>
        <position position="156"/>
    </location>
    <ligand>
        <name>substrate</name>
    </ligand>
</feature>
<dbReference type="Gene3D" id="3.60.70.12">
    <property type="entry name" value="L-amino peptidase D-ALA esterase/amidase"/>
    <property type="match status" value="1"/>
</dbReference>
<dbReference type="SUPFAM" id="SSF56266">
    <property type="entry name" value="DmpA/ArgJ-like"/>
    <property type="match status" value="1"/>
</dbReference>
<keyword evidence="7 10" id="KW-0511">Multifunctional enzyme</keyword>
<accession>D6GTX8</accession>
<feature type="chain" id="PRO_5023572407" description="Arginine biosynthesis bifunctional protein ArgJ alpha chain" evidence="10">
    <location>
        <begin position="1"/>
        <end position="192"/>
    </location>
</feature>
<dbReference type="eggNOG" id="COG1364">
    <property type="taxonomic scope" value="Bacteria"/>
</dbReference>
<dbReference type="PANTHER" id="PTHR23100:SF0">
    <property type="entry name" value="ARGININE BIOSYNTHESIS BIFUNCTIONAL PROTEIN ARGJ, MITOCHONDRIAL"/>
    <property type="match status" value="1"/>
</dbReference>
<evidence type="ECO:0000256" key="9">
    <source>
        <dbReference type="ARBA" id="ARBA00049439"/>
    </source>
</evidence>
<keyword evidence="3 10" id="KW-0055">Arginine biosynthesis</keyword>
<dbReference type="EMBL" id="CP002390">
    <property type="protein sequence ID" value="EFE27649.1"/>
    <property type="molecule type" value="Genomic_DNA"/>
</dbReference>
<dbReference type="GO" id="GO:0006526">
    <property type="term" value="P:L-arginine biosynthetic process"/>
    <property type="evidence" value="ECO:0007669"/>
    <property type="project" value="UniProtKB-UniRule"/>
</dbReference>
<protein>
    <recommendedName>
        <fullName evidence="10">Arginine biosynthesis bifunctional protein ArgJ</fullName>
    </recommendedName>
    <domain>
        <recommendedName>
            <fullName evidence="10">Glutamate N-acetyltransferase</fullName>
            <ecNumber evidence="10">2.3.1.35</ecNumber>
        </recommendedName>
        <alternativeName>
            <fullName evidence="10">Ornithine acetyltransferase</fullName>
            <shortName evidence="10">OATase</shortName>
        </alternativeName>
        <alternativeName>
            <fullName evidence="10">Ornithine transacetylase</fullName>
        </alternativeName>
    </domain>
    <domain>
        <recommendedName>
            <fullName evidence="10">Amino-acid acetyltransferase</fullName>
            <ecNumber evidence="10">2.3.1.1</ecNumber>
        </recommendedName>
        <alternativeName>
            <fullName evidence="10">N-acetylglutamate synthase</fullName>
            <shortName evidence="10">AGSase</shortName>
        </alternativeName>
    </domain>
    <component>
        <recommendedName>
            <fullName evidence="10">Arginine biosynthesis bifunctional protein ArgJ alpha chain</fullName>
        </recommendedName>
    </component>
    <component>
        <recommendedName>
            <fullName evidence="10">Arginine biosynthesis bifunctional protein ArgJ beta chain</fullName>
        </recommendedName>
    </component>
</protein>
<organism evidence="11 12">
    <name type="scientific">Filifactor alocis (strain ATCC 35896 / CCUG 47790 / D40 B5)</name>
    <name type="common">Fusobacterium alocis</name>
    <dbReference type="NCBI Taxonomy" id="546269"/>
    <lineage>
        <taxon>Bacteria</taxon>
        <taxon>Bacillati</taxon>
        <taxon>Bacillota</taxon>
        <taxon>Clostridia</taxon>
        <taxon>Peptostreptococcales</taxon>
        <taxon>Filifactoraceae</taxon>
        <taxon>Filifactor</taxon>
    </lineage>
</organism>
<keyword evidence="12" id="KW-1185">Reference proteome</keyword>
<feature type="binding site" evidence="10">
    <location>
        <position position="182"/>
    </location>
    <ligand>
        <name>substrate</name>
    </ligand>
</feature>
<dbReference type="HAMAP" id="MF_01106">
    <property type="entry name" value="ArgJ"/>
    <property type="match status" value="1"/>
</dbReference>
<dbReference type="EC" id="2.3.1.35" evidence="10"/>
<keyword evidence="8 10" id="KW-0012">Acyltransferase</keyword>
<evidence type="ECO:0000256" key="7">
    <source>
        <dbReference type="ARBA" id="ARBA00023268"/>
    </source>
</evidence>
<dbReference type="GO" id="GO:0006592">
    <property type="term" value="P:ornithine biosynthetic process"/>
    <property type="evidence" value="ECO:0007669"/>
    <property type="project" value="TreeGrafter"/>
</dbReference>
<comment type="function">
    <text evidence="10">Catalyzes two activities which are involved in the cyclic version of arginine biosynthesis: the synthesis of N-acetylglutamate from glutamate and acetyl-CoA as the acetyl donor, and of ornithine by transacetylation between N(2)-acetylornithine and glutamate.</text>
</comment>
<dbReference type="FunFam" id="3.10.20.340:FF:000001">
    <property type="entry name" value="Arginine biosynthesis bifunctional protein ArgJ, chloroplastic"/>
    <property type="match status" value="1"/>
</dbReference>
<name>D6GTX8_FILAD</name>
<dbReference type="OrthoDB" id="9804242at2"/>
<evidence type="ECO:0000313" key="11">
    <source>
        <dbReference type="EMBL" id="EFE27649.1"/>
    </source>
</evidence>
<dbReference type="PANTHER" id="PTHR23100">
    <property type="entry name" value="ARGININE BIOSYNTHESIS BIFUNCTIONAL PROTEIN ARGJ"/>
    <property type="match status" value="1"/>
</dbReference>
<dbReference type="STRING" id="546269.HMPREF0389_01568"/>
<feature type="binding site" evidence="10">
    <location>
        <position position="403"/>
    </location>
    <ligand>
        <name>substrate</name>
    </ligand>
</feature>
<feature type="binding site" evidence="10">
    <location>
        <position position="277"/>
    </location>
    <ligand>
        <name>substrate</name>
    </ligand>
</feature>
<feature type="binding site" evidence="10">
    <location>
        <position position="408"/>
    </location>
    <ligand>
        <name>substrate</name>
    </ligand>
</feature>
<dbReference type="NCBIfam" id="TIGR00120">
    <property type="entry name" value="ArgJ"/>
    <property type="match status" value="1"/>
</dbReference>
<sequence>MNNTYRFVDGGITAPKGFTAGAKACDVKGNKSGKLDMAILFSEVDAVAAGVFTTNKFAAPPVLYCREVLKNGKIRAVVVNSGNANAATGKKGLEDARALADCTAKELNLKSEEVFVCSTGVIGVHLPLERMLEGIKAIAPTLSKDNGHIAEQAIMTTDTVPKEISFELELSGGTVTIGAMAKGSGMIHPNMATMLGYLTTDAVIAQADLQDMLTRAVDKSYNMLTVDGDTSTNDSFVVMANGKSGVEVKSEDDKKKFYEAIEYVNMEMAKKIAADGEGASHLVVVEAQNLPTEHDARLVARAVAGSNLFKCAIFGKDANWGRVISAAGYSGAEFATDKIDVKLGSVAGEIQVMQAGAGLSFDEDKAAKVLNEKDITVYLDFHDGNNNATAFGCDLTYDYVKINGDYRS</sequence>
<dbReference type="InterPro" id="IPR042195">
    <property type="entry name" value="ArgJ_beta_C"/>
</dbReference>
<comment type="catalytic activity">
    <reaction evidence="10">
        <text>L-glutamate + acetyl-CoA = N-acetyl-L-glutamate + CoA + H(+)</text>
        <dbReference type="Rhea" id="RHEA:24292"/>
        <dbReference type="ChEBI" id="CHEBI:15378"/>
        <dbReference type="ChEBI" id="CHEBI:29985"/>
        <dbReference type="ChEBI" id="CHEBI:44337"/>
        <dbReference type="ChEBI" id="CHEBI:57287"/>
        <dbReference type="ChEBI" id="CHEBI:57288"/>
        <dbReference type="EC" id="2.3.1.1"/>
    </reaction>
</comment>
<dbReference type="FunFam" id="3.60.70.12:FF:000001">
    <property type="entry name" value="Arginine biosynthesis bifunctional protein ArgJ, chloroplastic"/>
    <property type="match status" value="1"/>
</dbReference>
<proteinExistence type="inferred from homology"/>
<dbReference type="CDD" id="cd02152">
    <property type="entry name" value="OAT"/>
    <property type="match status" value="1"/>
</dbReference>
<dbReference type="Pfam" id="PF01960">
    <property type="entry name" value="ArgJ"/>
    <property type="match status" value="1"/>
</dbReference>
<evidence type="ECO:0000256" key="1">
    <source>
        <dbReference type="ARBA" id="ARBA00006774"/>
    </source>
</evidence>
<feature type="site" description="Cleavage; by autolysis" evidence="10">
    <location>
        <begin position="192"/>
        <end position="193"/>
    </location>
</feature>
<dbReference type="InterPro" id="IPR016117">
    <property type="entry name" value="ArgJ-like_dom_sf"/>
</dbReference>
<feature type="binding site" evidence="10">
    <location>
        <position position="193"/>
    </location>
    <ligand>
        <name>substrate</name>
    </ligand>
</feature>
<dbReference type="UniPathway" id="UPA00068">
    <property type="reaction ID" value="UER00106"/>
</dbReference>
<comment type="subcellular location">
    <subcellularLocation>
        <location evidence="10">Cytoplasm</location>
    </subcellularLocation>
</comment>
<keyword evidence="6 10" id="KW-0068">Autocatalytic cleavage</keyword>
<feature type="active site" description="Nucleophile" evidence="10">
    <location>
        <position position="193"/>
    </location>
</feature>
<dbReference type="AlphaFoldDB" id="D6GTX8"/>
<feature type="site" description="Involved in the stabilization of negative charge on the oxyanion by the formation of the oxyanion hole" evidence="10">
    <location>
        <position position="120"/>
    </location>
</feature>
<feature type="chain" id="PRO_5023572406" description="Arginine biosynthesis bifunctional protein ArgJ beta chain" evidence="10">
    <location>
        <begin position="193"/>
        <end position="408"/>
    </location>
</feature>
<reference evidence="12" key="1">
    <citation type="submission" date="2010-12" db="EMBL/GenBank/DDBJ databases">
        <title>The genome sequence of Filifactor alocis strain ATCC 35896.</title>
        <authorList>
            <consortium name="The Broad Institute Genome Sequencing Platform"/>
            <person name="Ward D."/>
            <person name="Earl A."/>
            <person name="Feldgarden M."/>
            <person name="Young S.K."/>
            <person name="Gargeya S."/>
            <person name="Zeng Q."/>
            <person name="Alvarado L."/>
            <person name="Berlin A."/>
            <person name="Bochicchio J."/>
            <person name="Chapman S.B."/>
            <person name="Chen Z."/>
            <person name="Freedman E."/>
            <person name="Gellesch M."/>
            <person name="Goldberg J."/>
            <person name="Griggs A."/>
            <person name="Gujja S."/>
            <person name="Heilman E."/>
            <person name="Heiman D."/>
            <person name="Howarth C."/>
            <person name="Mehta T."/>
            <person name="Neiman D."/>
            <person name="Pearson M."/>
            <person name="Roberts A."/>
            <person name="Saif S."/>
            <person name="Shea T."/>
            <person name="Shenoy N."/>
            <person name="Sisk P."/>
            <person name="Stolte C."/>
            <person name="Sykes S."/>
            <person name="White J."/>
            <person name="Yandava C."/>
            <person name="Izard J."/>
            <person name="Blanton J.M."/>
            <person name="Baranova O.V."/>
            <person name="Tanner A.C."/>
            <person name="Dewhirst F.E."/>
            <person name="Haas B."/>
            <person name="Nusbaum C."/>
            <person name="Birren B."/>
        </authorList>
    </citation>
    <scope>NUCLEOTIDE SEQUENCE [LARGE SCALE GENOMIC DNA]</scope>
    <source>
        <strain evidence="12">ATCC 35896 / D40 B5</strain>
    </source>
</reference>
<evidence type="ECO:0000256" key="3">
    <source>
        <dbReference type="ARBA" id="ARBA00022571"/>
    </source>
</evidence>
<dbReference type="GO" id="GO:0005737">
    <property type="term" value="C:cytoplasm"/>
    <property type="evidence" value="ECO:0007669"/>
    <property type="project" value="UniProtKB-SubCell"/>
</dbReference>
<evidence type="ECO:0000256" key="5">
    <source>
        <dbReference type="ARBA" id="ARBA00022679"/>
    </source>
</evidence>
<evidence type="ECO:0000256" key="2">
    <source>
        <dbReference type="ARBA" id="ARBA00011475"/>
    </source>
</evidence>
<dbReference type="MEROPS" id="T05.002"/>
<evidence type="ECO:0000256" key="6">
    <source>
        <dbReference type="ARBA" id="ARBA00022813"/>
    </source>
</evidence>
<keyword evidence="4 10" id="KW-0028">Amino-acid biosynthesis</keyword>
<feature type="site" description="Involved in the stabilization of negative charge on the oxyanion by the formation of the oxyanion hole" evidence="10">
    <location>
        <position position="119"/>
    </location>
</feature>
<comment type="pathway">
    <text evidence="10">Amino-acid biosynthesis; L-arginine biosynthesis; L-ornithine and N-acetyl-L-glutamate from L-glutamate and N(2)-acetyl-L-ornithine (cyclic): step 1/1.</text>
</comment>
<comment type="subunit">
    <text evidence="2 10">Heterotetramer of two alpha and two beta chains.</text>
</comment>
<dbReference type="Proteomes" id="UP000007468">
    <property type="component" value="Chromosome"/>
</dbReference>